<feature type="transmembrane region" description="Helical" evidence="1">
    <location>
        <begin position="34"/>
        <end position="62"/>
    </location>
</feature>
<feature type="transmembrane region" description="Helical" evidence="1">
    <location>
        <begin position="229"/>
        <end position="249"/>
    </location>
</feature>
<protein>
    <submittedName>
        <fullName evidence="2">Uncharacterized protein</fullName>
    </submittedName>
</protein>
<feature type="transmembrane region" description="Helical" evidence="1">
    <location>
        <begin position="202"/>
        <end position="223"/>
    </location>
</feature>
<evidence type="ECO:0000313" key="3">
    <source>
        <dbReference type="Proteomes" id="UP000559987"/>
    </source>
</evidence>
<keyword evidence="3" id="KW-1185">Reference proteome</keyword>
<accession>A0A839UJS6</accession>
<gene>
    <name evidence="2" type="ORF">FHS30_001548</name>
</gene>
<dbReference type="Proteomes" id="UP000559987">
    <property type="component" value="Unassembled WGS sequence"/>
</dbReference>
<keyword evidence="1" id="KW-0472">Membrane</keyword>
<dbReference type="AlphaFoldDB" id="A0A839UJS6"/>
<keyword evidence="1" id="KW-1133">Transmembrane helix</keyword>
<feature type="transmembrane region" description="Helical" evidence="1">
    <location>
        <begin position="82"/>
        <end position="103"/>
    </location>
</feature>
<organism evidence="2 3">
    <name type="scientific">Simiduia aestuariiviva</name>
    <dbReference type="NCBI Taxonomy" id="1510459"/>
    <lineage>
        <taxon>Bacteria</taxon>
        <taxon>Pseudomonadati</taxon>
        <taxon>Pseudomonadota</taxon>
        <taxon>Gammaproteobacteria</taxon>
        <taxon>Cellvibrionales</taxon>
        <taxon>Cellvibrionaceae</taxon>
        <taxon>Simiduia</taxon>
    </lineage>
</organism>
<comment type="caution">
    <text evidence="2">The sequence shown here is derived from an EMBL/GenBank/DDBJ whole genome shotgun (WGS) entry which is preliminary data.</text>
</comment>
<dbReference type="RefSeq" id="WP_183909850.1">
    <property type="nucleotide sequence ID" value="NZ_JACHXZ010000002.1"/>
</dbReference>
<sequence>MAKPDSLISGALFGLAQYYRSVRRISRLKPTSTFFLVALSLVSQLSMLLAYLLPIKIVLMLGSDRIPRFFPDFLREMDKQSAILLLSSSALTMLLLSFLTTWCSNKLKPKVVNALLLQNRKTMIFGQQKIIAGRIYESLIDSLSGFLFFCLSMTIISFLYRGLFWCVICYIVLCAVVIFIIGSQSLKSSTYLTDQLPKLLDYLSILGFLVAFGYIVLDFTLPIDPPRYFFALIGLLFARQAMGLFRSIFGSVRSIHLKRNEVSALFFPDAPPSNKFVIERHGVDKFLAPGSRNQWVIQILRDLSLNVQQVYTIKLLSGFGSGCYALDCRTDCGEFLVKLYDIKKTSWFEQERCLMTTVELGKLALPFLGSADLNGYKVNVFSSSDVVIQHCNVKDSNEIKLSVSKIRLSDDFYQDYLSNHAVLWRRSSIARYHHLETLADEFGAKGWCAFVENFSDILFRVERLPHKLCLKKQSVVGLHPSEPLKLVHPVGWTVEPLGFRLDREASIDLCVSYLKTIDVQRKMVGNDDICKSILCANYLSWIEVDYDAGEFLKCFSHIERLINLVYQVKHIYREKN</sequence>
<proteinExistence type="predicted"/>
<evidence type="ECO:0000256" key="1">
    <source>
        <dbReference type="SAM" id="Phobius"/>
    </source>
</evidence>
<keyword evidence="1" id="KW-0812">Transmembrane</keyword>
<feature type="transmembrane region" description="Helical" evidence="1">
    <location>
        <begin position="162"/>
        <end position="181"/>
    </location>
</feature>
<reference evidence="2 3" key="1">
    <citation type="submission" date="2020-08" db="EMBL/GenBank/DDBJ databases">
        <title>Genomic Encyclopedia of Type Strains, Phase III (KMG-III): the genomes of soil and plant-associated and newly described type strains.</title>
        <authorList>
            <person name="Whitman W."/>
        </authorList>
    </citation>
    <scope>NUCLEOTIDE SEQUENCE [LARGE SCALE GENOMIC DNA]</scope>
    <source>
        <strain evidence="2 3">CECT 8571</strain>
    </source>
</reference>
<name>A0A839UJS6_9GAMM</name>
<dbReference type="EMBL" id="JACHXZ010000002">
    <property type="protein sequence ID" value="MBB3168364.1"/>
    <property type="molecule type" value="Genomic_DNA"/>
</dbReference>
<evidence type="ECO:0000313" key="2">
    <source>
        <dbReference type="EMBL" id="MBB3168364.1"/>
    </source>
</evidence>